<dbReference type="NCBIfam" id="TIGR02532">
    <property type="entry name" value="IV_pilin_GFxxxE"/>
    <property type="match status" value="1"/>
</dbReference>
<dbReference type="Proteomes" id="UP000464480">
    <property type="component" value="Chromosome"/>
</dbReference>
<dbReference type="InterPro" id="IPR012902">
    <property type="entry name" value="N_methyl_site"/>
</dbReference>
<dbReference type="NCBIfam" id="TIGR01708">
    <property type="entry name" value="typeII_sec_gspH"/>
    <property type="match status" value="1"/>
</dbReference>
<keyword evidence="1" id="KW-1133">Transmembrane helix</keyword>
<dbReference type="AlphaFoldDB" id="A0A6I6XLZ5"/>
<dbReference type="GO" id="GO:0015627">
    <property type="term" value="C:type II protein secretion system complex"/>
    <property type="evidence" value="ECO:0007669"/>
    <property type="project" value="InterPro"/>
</dbReference>
<keyword evidence="1" id="KW-0812">Transmembrane</keyword>
<keyword evidence="1" id="KW-0472">Membrane</keyword>
<dbReference type="RefSeq" id="WP_159411855.1">
    <property type="nucleotide sequence ID" value="NZ_CP026115.2"/>
</dbReference>
<dbReference type="EMBL" id="CP026115">
    <property type="protein sequence ID" value="QHG66717.1"/>
    <property type="molecule type" value="Genomic_DNA"/>
</dbReference>
<organism evidence="2 3">
    <name type="scientific">Pseudomonas putida</name>
    <name type="common">Arthrobacter siderocapsulatus</name>
    <dbReference type="NCBI Taxonomy" id="303"/>
    <lineage>
        <taxon>Bacteria</taxon>
        <taxon>Pseudomonadati</taxon>
        <taxon>Pseudomonadota</taxon>
        <taxon>Gammaproteobacteria</taxon>
        <taxon>Pseudomonadales</taxon>
        <taxon>Pseudomonadaceae</taxon>
        <taxon>Pseudomonas</taxon>
    </lineage>
</organism>
<evidence type="ECO:0000313" key="2">
    <source>
        <dbReference type="EMBL" id="QHG66717.1"/>
    </source>
</evidence>
<accession>A0A6I6XLZ5</accession>
<dbReference type="GO" id="GO:0015628">
    <property type="term" value="P:protein secretion by the type II secretion system"/>
    <property type="evidence" value="ECO:0007669"/>
    <property type="project" value="InterPro"/>
</dbReference>
<dbReference type="Gene3D" id="3.55.40.10">
    <property type="entry name" value="minor pseudopilin epsh domain"/>
    <property type="match status" value="1"/>
</dbReference>
<name>A0A6I6XLZ5_PSEPU</name>
<reference evidence="2 3" key="1">
    <citation type="submission" date="2020-02" db="EMBL/GenBank/DDBJ databases">
        <title>Pseudomonas Putida W5 Complete Genome Assembly.</title>
        <authorList>
            <person name="Yuan Z.-C."/>
            <person name="Shaw G.A."/>
            <person name="Cusano A.D."/>
            <person name="Caddey B.J."/>
            <person name="Weselowski B.J."/>
        </authorList>
    </citation>
    <scope>NUCLEOTIDE SEQUENCE [LARGE SCALE GENOMIC DNA]</scope>
    <source>
        <strain evidence="2 3">W5</strain>
    </source>
</reference>
<dbReference type="PROSITE" id="PS00409">
    <property type="entry name" value="PROKAR_NTER_METHYL"/>
    <property type="match status" value="1"/>
</dbReference>
<proteinExistence type="predicted"/>
<dbReference type="SUPFAM" id="SSF54523">
    <property type="entry name" value="Pili subunits"/>
    <property type="match status" value="1"/>
</dbReference>
<sequence length="145" mass="16048">MPGQRGFSLLELLVVLAIAGLMTGLAVAWLDSGKSSIDQALQRLATETRTQAALARHAGQLRGLRWTGQRPEFVRRNGDGWVVEAGAPVDWPKGLRPDWSASAQPRVLFTPQGWAQPGSVHWRWADGSQRWEWGRDGQLRVAMTP</sequence>
<evidence type="ECO:0000256" key="1">
    <source>
        <dbReference type="SAM" id="Phobius"/>
    </source>
</evidence>
<evidence type="ECO:0000313" key="3">
    <source>
        <dbReference type="Proteomes" id="UP000464480"/>
    </source>
</evidence>
<dbReference type="InterPro" id="IPR049875">
    <property type="entry name" value="TypeII_GspH"/>
</dbReference>
<dbReference type="Pfam" id="PF07963">
    <property type="entry name" value="N_methyl"/>
    <property type="match status" value="1"/>
</dbReference>
<feature type="transmembrane region" description="Helical" evidence="1">
    <location>
        <begin position="12"/>
        <end position="30"/>
    </location>
</feature>
<gene>
    <name evidence="2" type="primary">gspH</name>
    <name evidence="2" type="ORF">C2H86_20875</name>
</gene>
<protein>
    <submittedName>
        <fullName evidence="2">Type II secretion system minor pseudopilin GspH</fullName>
    </submittedName>
</protein>
<dbReference type="InterPro" id="IPR045584">
    <property type="entry name" value="Pilin-like"/>
</dbReference>